<name>A0A3B1JTV8_ASTMX</name>
<proteinExistence type="predicted"/>
<dbReference type="InParanoid" id="A0A3B1JTV8"/>
<feature type="region of interest" description="Disordered" evidence="1">
    <location>
        <begin position="111"/>
        <end position="133"/>
    </location>
</feature>
<sequence length="190" mass="22119">MPRKYTRKTIWVQTTLADLEKKKIKVAVKSVAWGAVAEAQRIFKDEMEEELAKHQFHGLSPVKCHELAFEYAERNNIPVPANWTEKQCAGRLESDYIDKRLNEYMILSSEESDVPVPLDDDESSEDERSDHEDTDLNIGDFVLVNFATKNRNLLYVGMVEKVEDDEILTQFLRRIQGNKNQWERPTFAIK</sequence>
<keyword evidence="3" id="KW-1185">Reference proteome</keyword>
<organism evidence="2 3">
    <name type="scientific">Astyanax mexicanus</name>
    <name type="common">Blind cave fish</name>
    <name type="synonym">Astyanax fasciatus mexicanus</name>
    <dbReference type="NCBI Taxonomy" id="7994"/>
    <lineage>
        <taxon>Eukaryota</taxon>
        <taxon>Metazoa</taxon>
        <taxon>Chordata</taxon>
        <taxon>Craniata</taxon>
        <taxon>Vertebrata</taxon>
        <taxon>Euteleostomi</taxon>
        <taxon>Actinopterygii</taxon>
        <taxon>Neopterygii</taxon>
        <taxon>Teleostei</taxon>
        <taxon>Ostariophysi</taxon>
        <taxon>Characiformes</taxon>
        <taxon>Characoidei</taxon>
        <taxon>Acestrorhamphidae</taxon>
        <taxon>Acestrorhamphinae</taxon>
        <taxon>Astyanax</taxon>
    </lineage>
</organism>
<dbReference type="Bgee" id="ENSAMXG00000036349">
    <property type="expression patterns" value="Expressed in heart and 4 other cell types or tissues"/>
</dbReference>
<dbReference type="STRING" id="7994.ENSAMXP00000045280"/>
<protein>
    <submittedName>
        <fullName evidence="2">Uncharacterized protein</fullName>
    </submittedName>
</protein>
<feature type="compositionally biased region" description="Acidic residues" evidence="1">
    <location>
        <begin position="111"/>
        <end position="125"/>
    </location>
</feature>
<reference evidence="3" key="2">
    <citation type="journal article" date="2014" name="Nat. Commun.">
        <title>The cavefish genome reveals candidate genes for eye loss.</title>
        <authorList>
            <person name="McGaugh S.E."/>
            <person name="Gross J.B."/>
            <person name="Aken B."/>
            <person name="Blin M."/>
            <person name="Borowsky R."/>
            <person name="Chalopin D."/>
            <person name="Hinaux H."/>
            <person name="Jeffery W.R."/>
            <person name="Keene A."/>
            <person name="Ma L."/>
            <person name="Minx P."/>
            <person name="Murphy D."/>
            <person name="O'Quin K.E."/>
            <person name="Retaux S."/>
            <person name="Rohner N."/>
            <person name="Searle S.M."/>
            <person name="Stahl B.A."/>
            <person name="Tabin C."/>
            <person name="Volff J.N."/>
            <person name="Yoshizawa M."/>
            <person name="Warren W.C."/>
        </authorList>
    </citation>
    <scope>NUCLEOTIDE SEQUENCE [LARGE SCALE GENOMIC DNA]</scope>
    <source>
        <strain evidence="3">female</strain>
    </source>
</reference>
<dbReference type="Ensembl" id="ENSAMXT00000053660.1">
    <property type="protein sequence ID" value="ENSAMXP00000045280.1"/>
    <property type="gene ID" value="ENSAMXG00000036349.1"/>
</dbReference>
<accession>A0A3B1JTV8</accession>
<evidence type="ECO:0000256" key="1">
    <source>
        <dbReference type="SAM" id="MobiDB-lite"/>
    </source>
</evidence>
<dbReference type="GeneTree" id="ENSGT00990000203922"/>
<reference evidence="3" key="1">
    <citation type="submission" date="2013-03" db="EMBL/GenBank/DDBJ databases">
        <authorList>
            <person name="Jeffery W."/>
            <person name="Warren W."/>
            <person name="Wilson R.K."/>
        </authorList>
    </citation>
    <scope>NUCLEOTIDE SEQUENCE</scope>
    <source>
        <strain evidence="3">female</strain>
    </source>
</reference>
<evidence type="ECO:0000313" key="3">
    <source>
        <dbReference type="Proteomes" id="UP000018467"/>
    </source>
</evidence>
<evidence type="ECO:0000313" key="2">
    <source>
        <dbReference type="Ensembl" id="ENSAMXP00000045280.1"/>
    </source>
</evidence>
<reference evidence="2" key="3">
    <citation type="submission" date="2025-08" db="UniProtKB">
        <authorList>
            <consortium name="Ensembl"/>
        </authorList>
    </citation>
    <scope>IDENTIFICATION</scope>
</reference>
<dbReference type="Proteomes" id="UP000018467">
    <property type="component" value="Unassembled WGS sequence"/>
</dbReference>
<dbReference type="AlphaFoldDB" id="A0A3B1JTV8"/>
<reference evidence="2" key="4">
    <citation type="submission" date="2025-09" db="UniProtKB">
        <authorList>
            <consortium name="Ensembl"/>
        </authorList>
    </citation>
    <scope>IDENTIFICATION</scope>
</reference>